<reference evidence="3" key="1">
    <citation type="submission" date="2021-04" db="EMBL/GenBank/DDBJ databases">
        <title>Genome seq and assembly of Bacillus sp.</title>
        <authorList>
            <person name="Chhetri G."/>
        </authorList>
    </citation>
    <scope>NUCLEOTIDE SEQUENCE</scope>
    <source>
        <strain evidence="3">RG28</strain>
    </source>
</reference>
<proteinExistence type="inferred from homology"/>
<evidence type="ECO:0000256" key="2">
    <source>
        <dbReference type="SAM" id="Phobius"/>
    </source>
</evidence>
<protein>
    <submittedName>
        <fullName evidence="3">YggT family protein</fullName>
    </submittedName>
</protein>
<evidence type="ECO:0000313" key="3">
    <source>
        <dbReference type="EMBL" id="MBP0724828.1"/>
    </source>
</evidence>
<dbReference type="EMBL" id="JAGIYQ010000003">
    <property type="protein sequence ID" value="MBP0724828.1"/>
    <property type="molecule type" value="Genomic_DNA"/>
</dbReference>
<keyword evidence="2" id="KW-1133">Transmembrane helix</keyword>
<comment type="caution">
    <text evidence="3">The sequence shown here is derived from an EMBL/GenBank/DDBJ whole genome shotgun (WGS) entry which is preliminary data.</text>
</comment>
<keyword evidence="2" id="KW-0812">Transmembrane</keyword>
<dbReference type="GO" id="GO:0016020">
    <property type="term" value="C:membrane"/>
    <property type="evidence" value="ECO:0007669"/>
    <property type="project" value="InterPro"/>
</dbReference>
<dbReference type="AlphaFoldDB" id="A0A940NU05"/>
<keyword evidence="4" id="KW-1185">Reference proteome</keyword>
<gene>
    <name evidence="3" type="ORF">J5Y03_06440</name>
</gene>
<dbReference type="RefSeq" id="WP_209403734.1">
    <property type="nucleotide sequence ID" value="NZ_JAGIYQ010000003.1"/>
</dbReference>
<dbReference type="PANTHER" id="PTHR33219">
    <property type="entry name" value="YLMG HOMOLOG PROTEIN 2, CHLOROPLASTIC"/>
    <property type="match status" value="1"/>
</dbReference>
<feature type="transmembrane region" description="Helical" evidence="2">
    <location>
        <begin position="7"/>
        <end position="27"/>
    </location>
</feature>
<organism evidence="3 4">
    <name type="scientific">Gottfriedia endophytica</name>
    <dbReference type="NCBI Taxonomy" id="2820819"/>
    <lineage>
        <taxon>Bacteria</taxon>
        <taxon>Bacillati</taxon>
        <taxon>Bacillota</taxon>
        <taxon>Bacilli</taxon>
        <taxon>Bacillales</taxon>
        <taxon>Bacillaceae</taxon>
        <taxon>Gottfriedia</taxon>
    </lineage>
</organism>
<dbReference type="PANTHER" id="PTHR33219:SF14">
    <property type="entry name" value="PROTEIN COFACTOR ASSEMBLY OF COMPLEX C SUBUNIT B CCB3, CHLOROPLASTIC-RELATED"/>
    <property type="match status" value="1"/>
</dbReference>
<name>A0A940NU05_9BACI</name>
<comment type="similarity">
    <text evidence="1">Belongs to the YggT family.</text>
</comment>
<sequence>MILFQILSDALVAYQTIIIINIILSWFPSVRDTGFGRFINAISEPYLEPFRRIIPTIGMFDFSPIVAIFALQFAQYGLFSLARYLM</sequence>
<keyword evidence="2" id="KW-0472">Membrane</keyword>
<dbReference type="InterPro" id="IPR003425">
    <property type="entry name" value="CCB3/YggT"/>
</dbReference>
<evidence type="ECO:0000313" key="4">
    <source>
        <dbReference type="Proteomes" id="UP000682134"/>
    </source>
</evidence>
<feature type="transmembrane region" description="Helical" evidence="2">
    <location>
        <begin position="65"/>
        <end position="85"/>
    </location>
</feature>
<dbReference type="Proteomes" id="UP000682134">
    <property type="component" value="Unassembled WGS sequence"/>
</dbReference>
<accession>A0A940NU05</accession>
<dbReference type="Pfam" id="PF02325">
    <property type="entry name" value="CCB3_YggT"/>
    <property type="match status" value="1"/>
</dbReference>
<evidence type="ECO:0000256" key="1">
    <source>
        <dbReference type="ARBA" id="ARBA00010894"/>
    </source>
</evidence>